<comment type="subcellular location">
    <subcellularLocation>
        <location evidence="1">Membrane</location>
        <topology evidence="1">Multi-pass membrane protein</topology>
    </subcellularLocation>
</comment>
<evidence type="ECO:0000256" key="3">
    <source>
        <dbReference type="ARBA" id="ARBA00022989"/>
    </source>
</evidence>
<evidence type="ECO:0000313" key="6">
    <source>
        <dbReference type="EMBL" id="NCI51795.1"/>
    </source>
</evidence>
<reference evidence="6 7" key="1">
    <citation type="submission" date="2020-01" db="EMBL/GenBank/DDBJ databases">
        <title>Genome analysis.</title>
        <authorList>
            <person name="Wu S."/>
            <person name="Wang G."/>
        </authorList>
    </citation>
    <scope>NUCLEOTIDE SEQUENCE [LARGE SCALE GENOMIC DNA]</scope>
    <source>
        <strain evidence="6 7">SYL130</strain>
    </source>
</reference>
<keyword evidence="2 5" id="KW-0812">Transmembrane</keyword>
<evidence type="ECO:0000256" key="5">
    <source>
        <dbReference type="SAM" id="Phobius"/>
    </source>
</evidence>
<dbReference type="Proteomes" id="UP000753802">
    <property type="component" value="Unassembled WGS sequence"/>
</dbReference>
<evidence type="ECO:0000313" key="7">
    <source>
        <dbReference type="Proteomes" id="UP000753802"/>
    </source>
</evidence>
<evidence type="ECO:0000256" key="4">
    <source>
        <dbReference type="ARBA" id="ARBA00023136"/>
    </source>
</evidence>
<sequence>MSQKTRTIVGWSLTALVALVLLMSASMKLKGGEELARNAAMVGLTAKAMFYIGLLELVSLALFIIPRTGVLGTLLLAAYLGGAIVTHLEHGQPAFMPVAVQCMVWIAAVIRFPELGRRLVGKQTQ</sequence>
<proteinExistence type="predicted"/>
<feature type="transmembrane region" description="Helical" evidence="5">
    <location>
        <begin position="70"/>
        <end position="88"/>
    </location>
</feature>
<comment type="caution">
    <text evidence="6">The sequence shown here is derived from an EMBL/GenBank/DDBJ whole genome shotgun (WGS) entry which is preliminary data.</text>
</comment>
<evidence type="ECO:0000256" key="2">
    <source>
        <dbReference type="ARBA" id="ARBA00022692"/>
    </source>
</evidence>
<keyword evidence="7" id="KW-1185">Reference proteome</keyword>
<keyword evidence="3 5" id="KW-1133">Transmembrane helix</keyword>
<protein>
    <submittedName>
        <fullName evidence="6">DoxX family protein</fullName>
    </submittedName>
</protein>
<dbReference type="EMBL" id="JAACJS010000015">
    <property type="protein sequence ID" value="NCI51795.1"/>
    <property type="molecule type" value="Genomic_DNA"/>
</dbReference>
<accession>A0ABW9ZZ12</accession>
<organism evidence="6 7">
    <name type="scientific">Sediminibacterium roseum</name>
    <dbReference type="NCBI Taxonomy" id="1978412"/>
    <lineage>
        <taxon>Bacteria</taxon>
        <taxon>Pseudomonadati</taxon>
        <taxon>Bacteroidota</taxon>
        <taxon>Chitinophagia</taxon>
        <taxon>Chitinophagales</taxon>
        <taxon>Chitinophagaceae</taxon>
        <taxon>Sediminibacterium</taxon>
    </lineage>
</organism>
<dbReference type="RefSeq" id="WP_161820064.1">
    <property type="nucleotide sequence ID" value="NZ_JAACJS010000015.1"/>
</dbReference>
<dbReference type="Pfam" id="PF13564">
    <property type="entry name" value="DoxX_2"/>
    <property type="match status" value="1"/>
</dbReference>
<evidence type="ECO:0000256" key="1">
    <source>
        <dbReference type="ARBA" id="ARBA00004141"/>
    </source>
</evidence>
<keyword evidence="4 5" id="KW-0472">Membrane</keyword>
<name>A0ABW9ZZ12_9BACT</name>
<gene>
    <name evidence="6" type="ORF">GWC95_17855</name>
</gene>
<dbReference type="InterPro" id="IPR032808">
    <property type="entry name" value="DoxX"/>
</dbReference>
<feature type="transmembrane region" description="Helical" evidence="5">
    <location>
        <begin position="48"/>
        <end position="65"/>
    </location>
</feature>
<feature type="transmembrane region" description="Helical" evidence="5">
    <location>
        <begin position="94"/>
        <end position="112"/>
    </location>
</feature>